<dbReference type="GO" id="GO:0071897">
    <property type="term" value="P:DNA biosynthetic process"/>
    <property type="evidence" value="ECO:0007669"/>
    <property type="project" value="UniProtKB-ARBA"/>
</dbReference>
<gene>
    <name evidence="4" type="primary">LOC115890915</name>
</gene>
<evidence type="ECO:0000313" key="4">
    <source>
        <dbReference type="RefSeq" id="XP_030767137.1"/>
    </source>
</evidence>
<feature type="domain" description="Reverse transcriptase" evidence="2">
    <location>
        <begin position="285"/>
        <end position="547"/>
    </location>
</feature>
<name>A0A6J2YV26_SITOR</name>
<dbReference type="SUPFAM" id="SSF56672">
    <property type="entry name" value="DNA/RNA polymerases"/>
    <property type="match status" value="1"/>
</dbReference>
<sequence>MATVHIKGEIIPFNRDVIPREKFCPEALKRWDLQTQRAGCPDHVTAETSVVSDLTEDVTAPTTSGNSNSTERITSSTNGSVNHEEVVASSSSNISFESLLLSTTPPVKPSKKKQQSESSSENKDPEGVSVQNSDNDNEFLANLRNPSPEPEIMVEQFPQINKWVLVEYSTKKTRKHYVGQITDRDEMDRVIKYLRPKGGRFISPQVDDVDTVEENNQVLKAKVLKLENALSKQYANNIKNNLCISGLSGNVKDKKSAPVELIKLFTSLSVPVKEENLESVRLYDTPNGPKSLSDSMKVATVTPIPKINNPGSFSDLRPISLLPTLSKIFEKAIYIQLVSYLNDSNLIPPTRSDFRKGYSAASVLLSVLDDIISAADEGRTSALIMLDYSKAFDALDHIYLVDRSQFVSMNGNQSEAKFTTKGVPQGSILGPLLFIIYTMDIAVDDNHCKMHRYADDTQLHLSFRKSEAYEAQNKVEQCLEKIYTYSSKNGLKLNPTKNTPHALTNKSPAELMFNRRLRCKLDLLIPKNQEIISDKIQKQVEYKNSSVKNFNLGDKILLRDFKNPEHPT</sequence>
<dbReference type="InterPro" id="IPR043502">
    <property type="entry name" value="DNA/RNA_pol_sf"/>
</dbReference>
<feature type="region of interest" description="Disordered" evidence="1">
    <location>
        <begin position="49"/>
        <end position="86"/>
    </location>
</feature>
<dbReference type="InterPro" id="IPR000477">
    <property type="entry name" value="RT_dom"/>
</dbReference>
<accession>A0A6J2YV26</accession>
<organism evidence="3 4">
    <name type="scientific">Sitophilus oryzae</name>
    <name type="common">Rice weevil</name>
    <name type="synonym">Curculio oryzae</name>
    <dbReference type="NCBI Taxonomy" id="7048"/>
    <lineage>
        <taxon>Eukaryota</taxon>
        <taxon>Metazoa</taxon>
        <taxon>Ecdysozoa</taxon>
        <taxon>Arthropoda</taxon>
        <taxon>Hexapoda</taxon>
        <taxon>Insecta</taxon>
        <taxon>Pterygota</taxon>
        <taxon>Neoptera</taxon>
        <taxon>Endopterygota</taxon>
        <taxon>Coleoptera</taxon>
        <taxon>Polyphaga</taxon>
        <taxon>Cucujiformia</taxon>
        <taxon>Curculionidae</taxon>
        <taxon>Dryophthorinae</taxon>
        <taxon>Sitophilus</taxon>
    </lineage>
</organism>
<keyword evidence="3" id="KW-1185">Reference proteome</keyword>
<dbReference type="PROSITE" id="PS50878">
    <property type="entry name" value="RT_POL"/>
    <property type="match status" value="1"/>
</dbReference>
<dbReference type="AlphaFoldDB" id="A0A6J2YV26"/>
<dbReference type="Pfam" id="PF00078">
    <property type="entry name" value="RVT_1"/>
    <property type="match status" value="1"/>
</dbReference>
<dbReference type="GeneID" id="115890915"/>
<evidence type="ECO:0000256" key="1">
    <source>
        <dbReference type="SAM" id="MobiDB-lite"/>
    </source>
</evidence>
<dbReference type="KEGG" id="soy:115890915"/>
<protein>
    <submittedName>
        <fullName evidence="4">Uncharacterized protein LOC115890915</fullName>
    </submittedName>
</protein>
<dbReference type="PANTHER" id="PTHR33332">
    <property type="entry name" value="REVERSE TRANSCRIPTASE DOMAIN-CONTAINING PROTEIN"/>
    <property type="match status" value="1"/>
</dbReference>
<evidence type="ECO:0000313" key="3">
    <source>
        <dbReference type="Proteomes" id="UP000504635"/>
    </source>
</evidence>
<feature type="compositionally biased region" description="Polar residues" evidence="1">
    <location>
        <begin position="60"/>
        <end position="81"/>
    </location>
</feature>
<feature type="region of interest" description="Disordered" evidence="1">
    <location>
        <begin position="101"/>
        <end position="147"/>
    </location>
</feature>
<dbReference type="InParanoid" id="A0A6J2YV26"/>
<evidence type="ECO:0000259" key="2">
    <source>
        <dbReference type="PROSITE" id="PS50878"/>
    </source>
</evidence>
<proteinExistence type="predicted"/>
<dbReference type="Proteomes" id="UP000504635">
    <property type="component" value="Unplaced"/>
</dbReference>
<dbReference type="RefSeq" id="XP_030767137.1">
    <property type="nucleotide sequence ID" value="XM_030911277.1"/>
</dbReference>
<reference evidence="4" key="1">
    <citation type="submission" date="2025-08" db="UniProtKB">
        <authorList>
            <consortium name="RefSeq"/>
        </authorList>
    </citation>
    <scope>IDENTIFICATION</scope>
    <source>
        <tissue evidence="4">Gonads</tissue>
    </source>
</reference>
<dbReference type="CDD" id="cd01650">
    <property type="entry name" value="RT_nLTR_like"/>
    <property type="match status" value="1"/>
</dbReference>
<dbReference type="OrthoDB" id="6776488at2759"/>